<dbReference type="InterPro" id="IPR006094">
    <property type="entry name" value="Oxid_FAD_bind_N"/>
</dbReference>
<dbReference type="InterPro" id="IPR016169">
    <property type="entry name" value="FAD-bd_PCMH_sub2"/>
</dbReference>
<evidence type="ECO:0000256" key="1">
    <source>
        <dbReference type="ARBA" id="ARBA00022827"/>
    </source>
</evidence>
<dbReference type="Proteomes" id="UP000318717">
    <property type="component" value="Unassembled WGS sequence"/>
</dbReference>
<dbReference type="PANTHER" id="PTHR43762">
    <property type="entry name" value="L-GULONOLACTONE OXIDASE"/>
    <property type="match status" value="1"/>
</dbReference>
<evidence type="ECO:0000313" key="3">
    <source>
        <dbReference type="EMBL" id="GEA50668.1"/>
    </source>
</evidence>
<dbReference type="RefSeq" id="WP_141345030.1">
    <property type="nucleotide sequence ID" value="NZ_BJLF01000006.1"/>
</dbReference>
<dbReference type="InterPro" id="IPR036318">
    <property type="entry name" value="FAD-bd_PCMH-like_sf"/>
</dbReference>
<dbReference type="InterPro" id="IPR016166">
    <property type="entry name" value="FAD-bd_PCMH"/>
</dbReference>
<dbReference type="EMBL" id="BJLF01000006">
    <property type="protein sequence ID" value="GEA50668.1"/>
    <property type="molecule type" value="Genomic_DNA"/>
</dbReference>
<keyword evidence="1" id="KW-0274">FAD</keyword>
<dbReference type="PANTHER" id="PTHR43762:SF1">
    <property type="entry name" value="D-ARABINONO-1,4-LACTONE OXIDASE"/>
    <property type="match status" value="1"/>
</dbReference>
<proteinExistence type="predicted"/>
<dbReference type="OrthoDB" id="143770at2"/>
<organism evidence="3 4">
    <name type="scientific">Vibrio inusitatus NBRC 102082</name>
    <dbReference type="NCBI Taxonomy" id="1219070"/>
    <lineage>
        <taxon>Bacteria</taxon>
        <taxon>Pseudomonadati</taxon>
        <taxon>Pseudomonadota</taxon>
        <taxon>Gammaproteobacteria</taxon>
        <taxon>Vibrionales</taxon>
        <taxon>Vibrionaceae</taxon>
        <taxon>Vibrio</taxon>
    </lineage>
</organism>
<dbReference type="InterPro" id="IPR010031">
    <property type="entry name" value="FAD_lactone_oxidase-like"/>
</dbReference>
<comment type="caution">
    <text evidence="3">The sequence shown here is derived from an EMBL/GenBank/DDBJ whole genome shotgun (WGS) entry which is preliminary data.</text>
</comment>
<protein>
    <submittedName>
        <fullName evidence="3">FAD-linked oxidase</fullName>
    </submittedName>
</protein>
<keyword evidence="4" id="KW-1185">Reference proteome</keyword>
<evidence type="ECO:0000313" key="4">
    <source>
        <dbReference type="Proteomes" id="UP000318717"/>
    </source>
</evidence>
<dbReference type="Pfam" id="PF01565">
    <property type="entry name" value="FAD_binding_4"/>
    <property type="match status" value="1"/>
</dbReference>
<name>A0A4Y3HUD6_9VIBR</name>
<dbReference type="AlphaFoldDB" id="A0A4Y3HUD6"/>
<reference evidence="3 4" key="1">
    <citation type="submission" date="2019-06" db="EMBL/GenBank/DDBJ databases">
        <title>Whole genome shotgun sequence of Vibrio inusitatus NBRC 102082.</title>
        <authorList>
            <person name="Hosoyama A."/>
            <person name="Uohara A."/>
            <person name="Ohji S."/>
            <person name="Ichikawa N."/>
        </authorList>
    </citation>
    <scope>NUCLEOTIDE SEQUENCE [LARGE SCALE GENOMIC DNA]</scope>
    <source>
        <strain evidence="3 4">NBRC 102082</strain>
    </source>
</reference>
<accession>A0A4Y3HUD6</accession>
<dbReference type="GO" id="GO:0071949">
    <property type="term" value="F:FAD binding"/>
    <property type="evidence" value="ECO:0007669"/>
    <property type="project" value="InterPro"/>
</dbReference>
<dbReference type="PROSITE" id="PS51387">
    <property type="entry name" value="FAD_PCMH"/>
    <property type="match status" value="1"/>
</dbReference>
<dbReference type="SUPFAM" id="SSF56176">
    <property type="entry name" value="FAD-binding/transporter-associated domain-like"/>
    <property type="match status" value="1"/>
</dbReference>
<dbReference type="GO" id="GO:0016899">
    <property type="term" value="F:oxidoreductase activity, acting on the CH-OH group of donors, oxygen as acceptor"/>
    <property type="evidence" value="ECO:0007669"/>
    <property type="project" value="InterPro"/>
</dbReference>
<feature type="domain" description="FAD-binding PCMH-type" evidence="2">
    <location>
        <begin position="10"/>
        <end position="172"/>
    </location>
</feature>
<gene>
    <name evidence="3" type="ORF">VIN01S_14720</name>
</gene>
<dbReference type="Gene3D" id="3.30.465.10">
    <property type="match status" value="1"/>
</dbReference>
<sequence>MKKITSWGKYPLIDAKINTPSTSQELVNEMQSGIARGLGRSYGDSALSENIVVSDQLNHFISFDEDTGVVRCEAGVSLDEILTNFVPRGWFLSVTPGTKFVTVGGAIASDVHGKNHHLVGSFSDHVTSLTLITNEQEITCSREDNPDLFHATCGGMGLTGIITEAAFKLKPITSAYINQKVVKAKNLETALALFEQYKDVTYSVAWIDCLSTGDNLGRSLLMLGEHADKGTLTTHKDGLLNIPCDMPSFLLNKYTIQAFNSVYYNKQLKQEVNNTVHYDPFFYPLDGINNWNRMYGGNGFTQYQFVIPKEAGKEGLTQILAAIAESKQGSFLAVLKVFGEGNKNHLSFPMEGYTLALDFKLNDKLFALLDRLDIIVRKYEGRLYLSKDVRMSEDMFKAGYPQWKEFQALRKEYSVDILYHSLQSKRIGL</sequence>
<keyword evidence="1" id="KW-0285">Flavoprotein</keyword>
<evidence type="ECO:0000259" key="2">
    <source>
        <dbReference type="PROSITE" id="PS51387"/>
    </source>
</evidence>